<reference evidence="8" key="1">
    <citation type="submission" date="2021-05" db="EMBL/GenBank/DDBJ databases">
        <title>Direct Submission.</title>
        <authorList>
            <person name="Li K."/>
            <person name="Gao J."/>
        </authorList>
    </citation>
    <scope>NUCLEOTIDE SEQUENCE [LARGE SCALE GENOMIC DNA]</scope>
    <source>
        <strain evidence="8">HDS12</strain>
    </source>
</reference>
<organism evidence="7 8">
    <name type="scientific">Nocardiopsis akebiae</name>
    <dbReference type="NCBI Taxonomy" id="2831968"/>
    <lineage>
        <taxon>Bacteria</taxon>
        <taxon>Bacillati</taxon>
        <taxon>Actinomycetota</taxon>
        <taxon>Actinomycetes</taxon>
        <taxon>Streptosporangiales</taxon>
        <taxon>Nocardiopsidaceae</taxon>
        <taxon>Nocardiopsis</taxon>
    </lineage>
</organism>
<dbReference type="Pfam" id="PF06722">
    <property type="entry name" value="EryCIII-like_C"/>
    <property type="match status" value="1"/>
</dbReference>
<dbReference type="Proteomes" id="UP000678016">
    <property type="component" value="Chromosome"/>
</dbReference>
<dbReference type="InterPro" id="IPR050426">
    <property type="entry name" value="Glycosyltransferase_28"/>
</dbReference>
<comment type="similarity">
    <text evidence="1">Belongs to the glycosyltransferase 28 family.</text>
</comment>
<dbReference type="SUPFAM" id="SSF53756">
    <property type="entry name" value="UDP-Glycosyltransferase/glycogen phosphorylase"/>
    <property type="match status" value="1"/>
</dbReference>
<feature type="domain" description="Erythromycin biosynthesis protein CIII-like C-terminal" evidence="5">
    <location>
        <begin position="273"/>
        <end position="414"/>
    </location>
</feature>
<dbReference type="PANTHER" id="PTHR48050">
    <property type="entry name" value="STEROL 3-BETA-GLUCOSYLTRANSFERASE"/>
    <property type="match status" value="1"/>
</dbReference>
<evidence type="ECO:0000313" key="7">
    <source>
        <dbReference type="EMBL" id="QUX29324.1"/>
    </source>
</evidence>
<keyword evidence="8" id="KW-1185">Reference proteome</keyword>
<proteinExistence type="inferred from homology"/>
<keyword evidence="4" id="KW-0045">Antibiotic biosynthesis</keyword>
<keyword evidence="2" id="KW-0328">Glycosyltransferase</keyword>
<evidence type="ECO:0000256" key="2">
    <source>
        <dbReference type="ARBA" id="ARBA00022676"/>
    </source>
</evidence>
<dbReference type="InterPro" id="IPR030953">
    <property type="entry name" value="Glycosyl_450act"/>
</dbReference>
<accession>A0ABX8C736</accession>
<evidence type="ECO:0000259" key="5">
    <source>
        <dbReference type="Pfam" id="PF06722"/>
    </source>
</evidence>
<keyword evidence="3" id="KW-0808">Transferase</keyword>
<dbReference type="InterPro" id="IPR048284">
    <property type="entry name" value="EryCIII-like_N"/>
</dbReference>
<dbReference type="InterPro" id="IPR002213">
    <property type="entry name" value="UDP_glucos_trans"/>
</dbReference>
<dbReference type="CDD" id="cd03784">
    <property type="entry name" value="GT1_Gtf-like"/>
    <property type="match status" value="1"/>
</dbReference>
<evidence type="ECO:0000256" key="3">
    <source>
        <dbReference type="ARBA" id="ARBA00022679"/>
    </source>
</evidence>
<evidence type="ECO:0000256" key="4">
    <source>
        <dbReference type="ARBA" id="ARBA00023194"/>
    </source>
</evidence>
<feature type="domain" description="Erythromycin biosynthesis protein CIII-like N-terminal" evidence="6">
    <location>
        <begin position="22"/>
        <end position="257"/>
    </location>
</feature>
<sequence>MRILFATFSEKTHFIGMTPLAWALRAAGHEVRVASQPELAPTVAATGLPFVAAGSDHVLPQVIAWVGRMARDMRPDFDMMRVAAPEGPSGEELRAAYRDVLVPLWWKVVNDPMLEDLVAFCREWRPDLVVWEPITFSAAIAAEACGAAHVRFLWSLDLFAAMREQYLRHMERQPPQERDDPLAAWLGDRAARHGVDFSETLVRGRATLDHLPASLGVPAPTGAHRLPIRYVPYNGRAVVPHWLRTPPDRPRVCLSLGTTATQRLGGYTVDVATLLEGLADLDVEVVATLPASEQHKLGAVPGNARLVEYVPLHALTPTCAAMITHGGAGTVMSGLAHGVPQSAVPHHMYDEPLLASLVAAQGSGVVVDPARVTPEAVRESTRRLLEDPSHAEAARRLRGEMAAMPSPAEVARQLARAAGEGGQADLTRW</sequence>
<dbReference type="PANTHER" id="PTHR48050:SF13">
    <property type="entry name" value="STEROL 3-BETA-GLUCOSYLTRANSFERASE UGT80A2"/>
    <property type="match status" value="1"/>
</dbReference>
<evidence type="ECO:0000259" key="6">
    <source>
        <dbReference type="Pfam" id="PF21036"/>
    </source>
</evidence>
<dbReference type="InterPro" id="IPR010610">
    <property type="entry name" value="EryCIII-like_C"/>
</dbReference>
<dbReference type="EMBL" id="CP074132">
    <property type="protein sequence ID" value="QUX29324.1"/>
    <property type="molecule type" value="Genomic_DNA"/>
</dbReference>
<dbReference type="RefSeq" id="WP_212642194.1">
    <property type="nucleotide sequence ID" value="NZ_CP074132.1"/>
</dbReference>
<evidence type="ECO:0000256" key="1">
    <source>
        <dbReference type="ARBA" id="ARBA00006962"/>
    </source>
</evidence>
<gene>
    <name evidence="7" type="ORF">KGD83_01600</name>
</gene>
<protein>
    <submittedName>
        <fullName evidence="7">Activator-dependent family glycosyltransferase</fullName>
    </submittedName>
</protein>
<name>A0ABX8C736_9ACTN</name>
<dbReference type="NCBIfam" id="TIGR04516">
    <property type="entry name" value="glycosyl_450act"/>
    <property type="match status" value="1"/>
</dbReference>
<dbReference type="Gene3D" id="3.40.50.2000">
    <property type="entry name" value="Glycogen Phosphorylase B"/>
    <property type="match status" value="2"/>
</dbReference>
<evidence type="ECO:0000313" key="8">
    <source>
        <dbReference type="Proteomes" id="UP000678016"/>
    </source>
</evidence>
<dbReference type="Pfam" id="PF21036">
    <property type="entry name" value="EryCIII-like_N"/>
    <property type="match status" value="1"/>
</dbReference>